<reference evidence="2" key="1">
    <citation type="journal article" date="2009" name="Vet. Pathol.">
        <title>Clinico-pathologic features of fatal disease attributed to new variants of endotheliotropic herpesviruses in two Asian elephants (Elephas maximus).</title>
        <authorList>
            <person name="Garner M.M."/>
            <person name="Helmick K."/>
            <person name="Ochsenreiter J."/>
            <person name="Richman L.K."/>
            <person name="Latimer E."/>
            <person name="Wise A.G."/>
            <person name="Maes R.K."/>
            <person name="Kiupel M."/>
            <person name="Nordhausen R.W."/>
            <person name="Zong J.C."/>
            <person name="Hayward G.S."/>
        </authorList>
    </citation>
    <scope>NUCLEOTIDE SEQUENCE</scope>
    <source>
        <strain evidence="2">Nyah NAP97</strain>
    </source>
</reference>
<name>A0A866VSQ7_9BETA</name>
<dbReference type="GeneID" id="80541521"/>
<proteinExistence type="predicted"/>
<dbReference type="EMBL" id="MN373268">
    <property type="protein sequence ID" value="QOE74404.1"/>
    <property type="molecule type" value="Genomic_DNA"/>
</dbReference>
<feature type="compositionally biased region" description="Acidic residues" evidence="1">
    <location>
        <begin position="57"/>
        <end position="89"/>
    </location>
</feature>
<reference evidence="2" key="2">
    <citation type="journal article" date="2013" name="Genome Announc.">
        <title>Complete Genome Sequence of Elephant Endotheliotropic Herpesvirus 1A.</title>
        <authorList>
            <person name="Ling P.D."/>
            <person name="Reid J.G."/>
            <person name="Qin X."/>
            <person name="Muzny D.M."/>
            <person name="Gibbs R."/>
            <person name="Petrosino J."/>
            <person name="Peng R."/>
            <person name="Zong J.C."/>
            <person name="Heaggans S.Y."/>
            <person name="Hayward G.S."/>
        </authorList>
    </citation>
    <scope>NUCLEOTIDE SEQUENCE</scope>
    <source>
        <strain evidence="2">Nyah NAP97</strain>
    </source>
</reference>
<evidence type="ECO:0000256" key="1">
    <source>
        <dbReference type="SAM" id="MobiDB-lite"/>
    </source>
</evidence>
<dbReference type="Proteomes" id="UP001162024">
    <property type="component" value="Segment"/>
</dbReference>
<sequence length="171" mass="19947">MKRYKNRAHALRIPIAVPPVAHRTYQSLILITLFVTTMEISKEEDIDFCFDQNDECDVQYADPEDNDEENADEESEDGDSVDHDEDERMEEEKYKYKDLPPPGTDGPPVCLDLTVMEPEMVTANIKYHEVCDEYGKRGYSFQGLIYYDPQDDEDDDEYDDFDEDDEELTAM</sequence>
<evidence type="ECO:0000313" key="3">
    <source>
        <dbReference type="Proteomes" id="UP001162024"/>
    </source>
</evidence>
<feature type="region of interest" description="Disordered" evidence="1">
    <location>
        <begin position="57"/>
        <end position="108"/>
    </location>
</feature>
<organism evidence="2 3">
    <name type="scientific">Elephant endotheliotropic herpesvirus 3A</name>
    <dbReference type="NCBI Taxonomy" id="1329409"/>
    <lineage>
        <taxon>Viruses</taxon>
        <taxon>Duplodnaviria</taxon>
        <taxon>Heunggongvirae</taxon>
        <taxon>Peploviricota</taxon>
        <taxon>Herviviricetes</taxon>
        <taxon>Herpesvirales</taxon>
        <taxon>Orthoherpesviridae</taxon>
        <taxon>Betaherpesvirinae</taxon>
        <taxon>Proboscivirus</taxon>
        <taxon>Elephant endotheliotropic herpesvirus 3</taxon>
    </lineage>
</organism>
<feature type="compositionally biased region" description="Acidic residues" evidence="1">
    <location>
        <begin position="149"/>
        <end position="171"/>
    </location>
</feature>
<reference evidence="2" key="3">
    <citation type="journal article" date="2014" name="J. Virol.">
        <title>Comparative genome analysis of four elephant endotheliotropic herpesviruses, EEHV3, EEHV4, EEHV5, and EEHV6, from cases of hemorrhagic disease or viremia.</title>
        <authorList>
            <person name="Zong JC"/>
            <person name="Latimer EM"/>
            <person name="Long SY"/>
            <person name="Richman LK"/>
            <person name="Heaggans SY"/>
            <person name="Hayward GS."/>
        </authorList>
    </citation>
    <scope>NUCLEOTIDE SEQUENCE</scope>
    <source>
        <strain evidence="2">Nyah NAP97</strain>
    </source>
</reference>
<accession>A0A866VSQ7</accession>
<reference evidence="2" key="4">
    <citation type="journal article" date="2016" name="ILAR J">
        <title>Review of Elephant Endotheliotropic Herpesviruses and Acute Hemorrhagic Disease.</title>
        <authorList>
            <person name="Long S.Y."/>
            <person name="Latimer E.M."/>
            <person name="Hayward G.S."/>
        </authorList>
    </citation>
    <scope>NUCLEOTIDE SEQUENCE</scope>
    <source>
        <strain evidence="2">Nyah NAP97</strain>
    </source>
</reference>
<reference evidence="2" key="5">
    <citation type="journal article" date="2016" name="MSphere">
        <title>Complete Genome Sequence of Elephant Endotheliotropic Herpesvirus 4, the First Example of a GC-Rich Branch Proboscivirus.</title>
        <authorList>
            <person name="Ling P.D."/>
            <person name="Long S.Y."/>
            <person name="Fuery A."/>
            <person name="Peng R.S."/>
            <person name="Heaggans S.Y."/>
            <person name="Qin X."/>
            <person name="Worley K.C."/>
            <person name="Dugan S."/>
            <person name="Hayward G.S."/>
        </authorList>
    </citation>
    <scope>NUCLEOTIDE SEQUENCE</scope>
    <source>
        <strain evidence="2">Nyah NAP97</strain>
    </source>
</reference>
<protein>
    <submittedName>
        <fullName evidence="2">Protein E30</fullName>
    </submittedName>
</protein>
<reference evidence="2" key="6">
    <citation type="journal article" date="2016" name="MSphere">
        <title>Comparison of the Gene Coding Contents and Other Unusual Features of the GC-Rich and AT-Rich Branch Probosciviruses.</title>
        <authorList>
            <person name="Ling P.D."/>
            <person name="Long S.Y."/>
            <person name="Zong J.C."/>
            <person name="Heaggans S.Y."/>
            <person name="Qin X."/>
            <person name="Hayward G.S."/>
        </authorList>
    </citation>
    <scope>NUCLEOTIDE SEQUENCE</scope>
    <source>
        <strain evidence="2">Nyah NAP97</strain>
    </source>
</reference>
<keyword evidence="3" id="KW-1185">Reference proteome</keyword>
<dbReference type="KEGG" id="vg:80541521"/>
<dbReference type="RefSeq" id="YP_010802737.1">
    <property type="nucleotide sequence ID" value="NC_077039.1"/>
</dbReference>
<reference evidence="2" key="7">
    <citation type="submission" date="2019-08" db="EMBL/GenBank/DDBJ databases">
        <title>Complete Genome Assembly and Annotation of EEHV3A the First Example of a GC-Branch African Elephant Endotheliotrophic Herpesvirus Associated with Lethal Hemorrhagic Disease.</title>
        <authorList>
            <person name="Tan J."/>
            <person name="Ling P.D."/>
            <person name="Worley K."/>
            <person name="Proudfoot J."/>
            <person name="Bowman M."/>
            <person name="Qin X."/>
            <person name="Latimer E.M."/>
            <person name="Holder K."/>
            <person name="Fayette M."/>
            <person name="Nodolf S."/>
            <person name="Heaggans S.Y."/>
            <person name="Zong J.-C."/>
            <person name="Pearson V.R."/>
            <person name="Hayward G.S."/>
        </authorList>
    </citation>
    <scope>NUCLEOTIDE SEQUENCE</scope>
    <source>
        <strain evidence="2">Nyah NAP97</strain>
    </source>
</reference>
<feature type="region of interest" description="Disordered" evidence="1">
    <location>
        <begin position="147"/>
        <end position="171"/>
    </location>
</feature>
<evidence type="ECO:0000313" key="2">
    <source>
        <dbReference type="EMBL" id="QOE74404.1"/>
    </source>
</evidence>
<gene>
    <name evidence="2" type="primary">E30</name>
</gene>